<dbReference type="InterPro" id="IPR038718">
    <property type="entry name" value="SNF2-like_sf"/>
</dbReference>
<dbReference type="Pfam" id="PF00176">
    <property type="entry name" value="SNF2-rel_dom"/>
    <property type="match status" value="1"/>
</dbReference>
<dbReference type="InterPro" id="IPR027417">
    <property type="entry name" value="P-loop_NTPase"/>
</dbReference>
<organism evidence="6 7">
    <name type="scientific">Byssothecium circinans</name>
    <dbReference type="NCBI Taxonomy" id="147558"/>
    <lineage>
        <taxon>Eukaryota</taxon>
        <taxon>Fungi</taxon>
        <taxon>Dikarya</taxon>
        <taxon>Ascomycota</taxon>
        <taxon>Pezizomycotina</taxon>
        <taxon>Dothideomycetes</taxon>
        <taxon>Pleosporomycetidae</taxon>
        <taxon>Pleosporales</taxon>
        <taxon>Massarineae</taxon>
        <taxon>Massarinaceae</taxon>
        <taxon>Byssothecium</taxon>
    </lineage>
</organism>
<dbReference type="AlphaFoldDB" id="A0A6A5TQJ1"/>
<keyword evidence="3" id="KW-0067">ATP-binding</keyword>
<dbReference type="OrthoDB" id="448448at2759"/>
<evidence type="ECO:0000313" key="6">
    <source>
        <dbReference type="EMBL" id="KAF1954514.1"/>
    </source>
</evidence>
<dbReference type="Proteomes" id="UP000800035">
    <property type="component" value="Unassembled WGS sequence"/>
</dbReference>
<dbReference type="GO" id="GO:0005524">
    <property type="term" value="F:ATP binding"/>
    <property type="evidence" value="ECO:0007669"/>
    <property type="project" value="UniProtKB-KW"/>
</dbReference>
<dbReference type="PANTHER" id="PTHR45626:SF22">
    <property type="entry name" value="DNA REPAIR PROTEIN RAD5"/>
    <property type="match status" value="1"/>
</dbReference>
<dbReference type="Gene3D" id="3.40.50.10810">
    <property type="entry name" value="Tandem AAA-ATPase domain"/>
    <property type="match status" value="1"/>
</dbReference>
<keyword evidence="1" id="KW-0547">Nucleotide-binding</keyword>
<dbReference type="InterPro" id="IPR049730">
    <property type="entry name" value="SNF2/RAD54-like_C"/>
</dbReference>
<dbReference type="InterPro" id="IPR014001">
    <property type="entry name" value="Helicase_ATP-bd"/>
</dbReference>
<dbReference type="Pfam" id="PF00271">
    <property type="entry name" value="Helicase_C"/>
    <property type="match status" value="1"/>
</dbReference>
<name>A0A6A5TQJ1_9PLEO</name>
<accession>A0A6A5TQJ1</accession>
<protein>
    <submittedName>
        <fullName evidence="6">Uncharacterized protein</fullName>
    </submittedName>
</protein>
<dbReference type="PROSITE" id="PS51194">
    <property type="entry name" value="HELICASE_CTER"/>
    <property type="match status" value="1"/>
</dbReference>
<feature type="domain" description="Helicase C-terminal" evidence="5">
    <location>
        <begin position="614"/>
        <end position="759"/>
    </location>
</feature>
<proteinExistence type="predicted"/>
<dbReference type="CDD" id="cd18008">
    <property type="entry name" value="DEXDc_SHPRH-like"/>
    <property type="match status" value="1"/>
</dbReference>
<evidence type="ECO:0000256" key="2">
    <source>
        <dbReference type="ARBA" id="ARBA00022801"/>
    </source>
</evidence>
<reference evidence="6" key="1">
    <citation type="journal article" date="2020" name="Stud. Mycol.">
        <title>101 Dothideomycetes genomes: a test case for predicting lifestyles and emergence of pathogens.</title>
        <authorList>
            <person name="Haridas S."/>
            <person name="Albert R."/>
            <person name="Binder M."/>
            <person name="Bloem J."/>
            <person name="Labutti K."/>
            <person name="Salamov A."/>
            <person name="Andreopoulos B."/>
            <person name="Baker S."/>
            <person name="Barry K."/>
            <person name="Bills G."/>
            <person name="Bluhm B."/>
            <person name="Cannon C."/>
            <person name="Castanera R."/>
            <person name="Culley D."/>
            <person name="Daum C."/>
            <person name="Ezra D."/>
            <person name="Gonzalez J."/>
            <person name="Henrissat B."/>
            <person name="Kuo A."/>
            <person name="Liang C."/>
            <person name="Lipzen A."/>
            <person name="Lutzoni F."/>
            <person name="Magnuson J."/>
            <person name="Mondo S."/>
            <person name="Nolan M."/>
            <person name="Ohm R."/>
            <person name="Pangilinan J."/>
            <person name="Park H.-J."/>
            <person name="Ramirez L."/>
            <person name="Alfaro M."/>
            <person name="Sun H."/>
            <person name="Tritt A."/>
            <person name="Yoshinaga Y."/>
            <person name="Zwiers L.-H."/>
            <person name="Turgeon B."/>
            <person name="Goodwin S."/>
            <person name="Spatafora J."/>
            <person name="Crous P."/>
            <person name="Grigoriev I."/>
        </authorList>
    </citation>
    <scope>NUCLEOTIDE SEQUENCE</scope>
    <source>
        <strain evidence="6">CBS 675.92</strain>
    </source>
</reference>
<feature type="domain" description="Helicase ATP-binding" evidence="4">
    <location>
        <begin position="185"/>
        <end position="369"/>
    </location>
</feature>
<evidence type="ECO:0000259" key="4">
    <source>
        <dbReference type="PROSITE" id="PS51192"/>
    </source>
</evidence>
<dbReference type="GO" id="GO:0008094">
    <property type="term" value="F:ATP-dependent activity, acting on DNA"/>
    <property type="evidence" value="ECO:0007669"/>
    <property type="project" value="TreeGrafter"/>
</dbReference>
<evidence type="ECO:0000256" key="1">
    <source>
        <dbReference type="ARBA" id="ARBA00022741"/>
    </source>
</evidence>
<dbReference type="Gene3D" id="3.40.50.300">
    <property type="entry name" value="P-loop containing nucleotide triphosphate hydrolases"/>
    <property type="match status" value="1"/>
</dbReference>
<gene>
    <name evidence="6" type="ORF">CC80DRAFT_448709</name>
</gene>
<dbReference type="PANTHER" id="PTHR45626">
    <property type="entry name" value="TRANSCRIPTION TERMINATION FACTOR 2-RELATED"/>
    <property type="match status" value="1"/>
</dbReference>
<evidence type="ECO:0000313" key="7">
    <source>
        <dbReference type="Proteomes" id="UP000800035"/>
    </source>
</evidence>
<dbReference type="SMART" id="SM00490">
    <property type="entry name" value="HELICc"/>
    <property type="match status" value="1"/>
</dbReference>
<sequence length="775" mass="88228">MIDGLLGEQSLVLYTLCKPDLTQKSRPTALTQLSCSLEIAVYGPLELCEEIGSWFEDYDVFLQDPRICHLDVRYCNPQKLSTHNSEPTLTVSQIIAQSSARVHFQELNDRPDLLEIISGQEDLEETIPSLLLCTTLHKHQKQALTFMRRRETGWKPGDTWQDIWEMDDSSQGRHYVNRITKQHQGEPPQQCHGGIIADPMGLGKTLTMIALAVSDFTALTEHNIRWQELDDFVSVNATLVIVPQPLLNTWEEQLTEHVASGRVRVCRHHNKTRVRSLDDLRGVNIVLTTYHTLSADWNSQKADIETRIMFAVRWKRLILDEAHLIRNVKTRMARAIYQLEADARWAVTGTPIQNNISDLAALLRFIRAYPYNDLKQFDNDISRMWKAGEDEEAVKRLKRLSRCLILRRAKKTIDLPVRRDVKCPVDFSKAERTLYEGIRQQAILKIDDALYHDMELSRSGAYVNFLQQIESMRLVCNLGLHYHSRHGNSASRAPADWTATAQQAFNSHREMNTIVCSQCSSSLEMTESVMDDSTFQDSPLFSRCLKYACAECAHQLRITGFNMACDHTPRCPVAPVSISTSSLEETFNQPHGKDRAMPTIRGSFPSKVEVLVSDLKALPWDVKSIVFSTWRLTLDLVETGLNQAGIQCVRFDGKVPQTQRQPVLNRFKNDPNVRVMLLTLQCGAVGLTLTEASRAYLMEPHWNPTIEDQALARIHRIGQKREVTTVRFYIRDSFEERVMEVQESKKNLAGVLLSGHDGGQADDSLGALQRLRSLL</sequence>
<dbReference type="SUPFAM" id="SSF52540">
    <property type="entry name" value="P-loop containing nucleoside triphosphate hydrolases"/>
    <property type="match status" value="2"/>
</dbReference>
<dbReference type="GO" id="GO:0005634">
    <property type="term" value="C:nucleus"/>
    <property type="evidence" value="ECO:0007669"/>
    <property type="project" value="TreeGrafter"/>
</dbReference>
<dbReference type="InterPro" id="IPR000330">
    <property type="entry name" value="SNF2_N"/>
</dbReference>
<dbReference type="GO" id="GO:0016787">
    <property type="term" value="F:hydrolase activity"/>
    <property type="evidence" value="ECO:0007669"/>
    <property type="project" value="UniProtKB-KW"/>
</dbReference>
<dbReference type="EMBL" id="ML976998">
    <property type="protein sequence ID" value="KAF1954514.1"/>
    <property type="molecule type" value="Genomic_DNA"/>
</dbReference>
<keyword evidence="2" id="KW-0378">Hydrolase</keyword>
<evidence type="ECO:0000256" key="3">
    <source>
        <dbReference type="ARBA" id="ARBA00022840"/>
    </source>
</evidence>
<dbReference type="CDD" id="cd18793">
    <property type="entry name" value="SF2_C_SNF"/>
    <property type="match status" value="1"/>
</dbReference>
<dbReference type="InterPro" id="IPR001650">
    <property type="entry name" value="Helicase_C-like"/>
</dbReference>
<dbReference type="SMART" id="SM00487">
    <property type="entry name" value="DEXDc"/>
    <property type="match status" value="1"/>
</dbReference>
<evidence type="ECO:0000259" key="5">
    <source>
        <dbReference type="PROSITE" id="PS51194"/>
    </source>
</evidence>
<dbReference type="InterPro" id="IPR050628">
    <property type="entry name" value="SNF2_RAD54_helicase_TF"/>
</dbReference>
<dbReference type="GO" id="GO:0006281">
    <property type="term" value="P:DNA repair"/>
    <property type="evidence" value="ECO:0007669"/>
    <property type="project" value="TreeGrafter"/>
</dbReference>
<keyword evidence="7" id="KW-1185">Reference proteome</keyword>
<dbReference type="PROSITE" id="PS51192">
    <property type="entry name" value="HELICASE_ATP_BIND_1"/>
    <property type="match status" value="1"/>
</dbReference>